<feature type="chain" id="PRO_5005582980" evidence="1">
    <location>
        <begin position="22"/>
        <end position="50"/>
    </location>
</feature>
<reference evidence="2" key="1">
    <citation type="submission" date="2015-07" db="EMBL/GenBank/DDBJ databases">
        <title>MeaNS - Measles Nucleotide Surveillance Program.</title>
        <authorList>
            <person name="Tran T."/>
            <person name="Druce J."/>
        </authorList>
    </citation>
    <scope>NUCLEOTIDE SEQUENCE</scope>
    <source>
        <strain evidence="2">UCB-OBI-ISO-001</strain>
        <tissue evidence="2">Gonad</tissue>
    </source>
</reference>
<evidence type="ECO:0000256" key="1">
    <source>
        <dbReference type="SAM" id="SignalP"/>
    </source>
</evidence>
<dbReference type="EMBL" id="KQ421823">
    <property type="protein sequence ID" value="KOF76307.1"/>
    <property type="molecule type" value="Genomic_DNA"/>
</dbReference>
<dbReference type="AlphaFoldDB" id="A0A0L8GH15"/>
<feature type="signal peptide" evidence="1">
    <location>
        <begin position="1"/>
        <end position="21"/>
    </location>
</feature>
<organism evidence="2">
    <name type="scientific">Octopus bimaculoides</name>
    <name type="common">California two-spotted octopus</name>
    <dbReference type="NCBI Taxonomy" id="37653"/>
    <lineage>
        <taxon>Eukaryota</taxon>
        <taxon>Metazoa</taxon>
        <taxon>Spiralia</taxon>
        <taxon>Lophotrochozoa</taxon>
        <taxon>Mollusca</taxon>
        <taxon>Cephalopoda</taxon>
        <taxon>Coleoidea</taxon>
        <taxon>Octopodiformes</taxon>
        <taxon>Octopoda</taxon>
        <taxon>Incirrata</taxon>
        <taxon>Octopodidae</taxon>
        <taxon>Octopus</taxon>
    </lineage>
</organism>
<evidence type="ECO:0000313" key="2">
    <source>
        <dbReference type="EMBL" id="KOF76307.1"/>
    </source>
</evidence>
<gene>
    <name evidence="2" type="ORF">OCBIM_22033518mg</name>
</gene>
<accession>A0A0L8GH15</accession>
<name>A0A0L8GH15_OCTBM</name>
<protein>
    <submittedName>
        <fullName evidence="2">Uncharacterized protein</fullName>
    </submittedName>
</protein>
<sequence>MAFIYILNKVLLHLFMGGAQDKNHNEDFAITSLVTNMQMNINRMVMCNEF</sequence>
<keyword evidence="1" id="KW-0732">Signal</keyword>
<proteinExistence type="predicted"/>